<protein>
    <submittedName>
        <fullName evidence="3">Lysophospholipase L1-like esterase</fullName>
    </submittedName>
</protein>
<evidence type="ECO:0000313" key="4">
    <source>
        <dbReference type="Proteomes" id="UP000569914"/>
    </source>
</evidence>
<evidence type="ECO:0000313" key="3">
    <source>
        <dbReference type="EMBL" id="NYE72367.1"/>
    </source>
</evidence>
<dbReference type="EMBL" id="JACCBU010000001">
    <property type="protein sequence ID" value="NYE72367.1"/>
    <property type="molecule type" value="Genomic_DNA"/>
</dbReference>
<dbReference type="Pfam" id="PF13472">
    <property type="entry name" value="Lipase_GDSL_2"/>
    <property type="match status" value="1"/>
</dbReference>
<dbReference type="InterPro" id="IPR053140">
    <property type="entry name" value="GDSL_Rv0518-like"/>
</dbReference>
<evidence type="ECO:0000259" key="2">
    <source>
        <dbReference type="Pfam" id="PF13472"/>
    </source>
</evidence>
<dbReference type="SUPFAM" id="SSF52266">
    <property type="entry name" value="SGNH hydrolase"/>
    <property type="match status" value="1"/>
</dbReference>
<keyword evidence="1" id="KW-0732">Signal</keyword>
<organism evidence="3 4">
    <name type="scientific">Microlunatus parietis</name>
    <dbReference type="NCBI Taxonomy" id="682979"/>
    <lineage>
        <taxon>Bacteria</taxon>
        <taxon>Bacillati</taxon>
        <taxon>Actinomycetota</taxon>
        <taxon>Actinomycetes</taxon>
        <taxon>Propionibacteriales</taxon>
        <taxon>Propionibacteriaceae</taxon>
        <taxon>Microlunatus</taxon>
    </lineage>
</organism>
<name>A0A7Y9I8X5_9ACTN</name>
<dbReference type="Proteomes" id="UP000569914">
    <property type="component" value="Unassembled WGS sequence"/>
</dbReference>
<feature type="chain" id="PRO_5030611686" evidence="1">
    <location>
        <begin position="26"/>
        <end position="442"/>
    </location>
</feature>
<dbReference type="PANTHER" id="PTHR43784:SF2">
    <property type="entry name" value="GDSL-LIKE LIPASE_ACYLHYDROLASE, PUTATIVE (AFU_ORTHOLOGUE AFUA_2G00820)-RELATED"/>
    <property type="match status" value="1"/>
</dbReference>
<reference evidence="3 4" key="1">
    <citation type="submission" date="2020-07" db="EMBL/GenBank/DDBJ databases">
        <title>Sequencing the genomes of 1000 actinobacteria strains.</title>
        <authorList>
            <person name="Klenk H.-P."/>
        </authorList>
    </citation>
    <scope>NUCLEOTIDE SEQUENCE [LARGE SCALE GENOMIC DNA]</scope>
    <source>
        <strain evidence="3 4">DSM 22083</strain>
    </source>
</reference>
<dbReference type="Gene3D" id="3.40.50.1110">
    <property type="entry name" value="SGNH hydrolase"/>
    <property type="match status" value="1"/>
</dbReference>
<dbReference type="AlphaFoldDB" id="A0A7Y9I8X5"/>
<sequence>MTARLATAVFAFAVLLFGAVPTATAAVVDSPGAPTSGSSTYDWVGSWMTAAERPGTHGPAGTGFADQTLRQVVDLSLGGELVRVRLTNVFGDRPLRVGSASLARRLGPSGATTAGRPVPLTFGGRRATTIPAGVEVLSDPVELAVPDRAHLLVSLYFPEPTGPATWHRRGWATTFLAEGDAGADPRADRFAAVGTSTYFLAGIDVLTRSAGAIVAFGDSITEGCCEELSIDADTSYPDRLAERLREPGQRLAVLNAGISGNRLLSDGYGPSALSRFDRDVLTRPGVRTVIILIGINDLIRSHGTVRSAQLIKGYGELTHRARAAGLRVIGATLTPYGDSRGFTRAGETQRRNVNRWIRTGGAFDEVIDFDALLRDGRHPARLRADYDPGDHLHPTVAGYAAMAEAVRAATESTVVDPPPRRHPAATVLTAIRTFLREDERHD</sequence>
<feature type="signal peptide" evidence="1">
    <location>
        <begin position="1"/>
        <end position="25"/>
    </location>
</feature>
<proteinExistence type="predicted"/>
<dbReference type="InterPro" id="IPR013830">
    <property type="entry name" value="SGNH_hydro"/>
</dbReference>
<gene>
    <name evidence="3" type="ORF">BKA15_003696</name>
</gene>
<comment type="caution">
    <text evidence="3">The sequence shown here is derived from an EMBL/GenBank/DDBJ whole genome shotgun (WGS) entry which is preliminary data.</text>
</comment>
<dbReference type="CDD" id="cd01830">
    <property type="entry name" value="XynE_like"/>
    <property type="match status" value="1"/>
</dbReference>
<feature type="domain" description="SGNH hydrolase-type esterase" evidence="2">
    <location>
        <begin position="215"/>
        <end position="401"/>
    </location>
</feature>
<evidence type="ECO:0000256" key="1">
    <source>
        <dbReference type="SAM" id="SignalP"/>
    </source>
</evidence>
<keyword evidence="4" id="KW-1185">Reference proteome</keyword>
<dbReference type="PANTHER" id="PTHR43784">
    <property type="entry name" value="GDSL-LIKE LIPASE/ACYLHYDROLASE, PUTATIVE (AFU_ORTHOLOGUE AFUA_2G00820)-RELATED"/>
    <property type="match status" value="1"/>
</dbReference>
<accession>A0A7Y9I8X5</accession>
<dbReference type="RefSeq" id="WP_218871446.1">
    <property type="nucleotide sequence ID" value="NZ_JACCBU010000001.1"/>
</dbReference>
<dbReference type="InterPro" id="IPR036514">
    <property type="entry name" value="SGNH_hydro_sf"/>
</dbReference>